<comment type="caution">
    <text evidence="1">The sequence shown here is derived from an EMBL/GenBank/DDBJ whole genome shotgun (WGS) entry which is preliminary data.</text>
</comment>
<proteinExistence type="predicted"/>
<name>A0A391NNE9_9EUKA</name>
<evidence type="ECO:0000313" key="2">
    <source>
        <dbReference type="Proteomes" id="UP000265618"/>
    </source>
</evidence>
<dbReference type="AlphaFoldDB" id="A0A391NNE9"/>
<protein>
    <submittedName>
        <fullName evidence="1">Uncharacterized protein</fullName>
    </submittedName>
</protein>
<keyword evidence="2" id="KW-1185">Reference proteome</keyword>
<organism evidence="1 2">
    <name type="scientific">Kipferlia bialata</name>
    <dbReference type="NCBI Taxonomy" id="797122"/>
    <lineage>
        <taxon>Eukaryota</taxon>
        <taxon>Metamonada</taxon>
        <taxon>Carpediemonas-like organisms</taxon>
        <taxon>Kipferlia</taxon>
    </lineage>
</organism>
<reference evidence="1 2" key="1">
    <citation type="journal article" date="2018" name="PLoS ONE">
        <title>The draft genome of Kipferlia bialata reveals reductive genome evolution in fornicate parasites.</title>
        <authorList>
            <person name="Tanifuji G."/>
            <person name="Takabayashi S."/>
            <person name="Kume K."/>
            <person name="Takagi M."/>
            <person name="Nakayama T."/>
            <person name="Kamikawa R."/>
            <person name="Inagaki Y."/>
            <person name="Hashimoto T."/>
        </authorList>
    </citation>
    <scope>NUCLEOTIDE SEQUENCE [LARGE SCALE GENOMIC DNA]</scope>
    <source>
        <strain evidence="1">NY0173</strain>
    </source>
</reference>
<dbReference type="EMBL" id="BDIP01002462">
    <property type="protein sequence ID" value="GCA63155.1"/>
    <property type="molecule type" value="Genomic_DNA"/>
</dbReference>
<gene>
    <name evidence="1" type="ORF">KIPB_008167</name>
</gene>
<dbReference type="Proteomes" id="UP000265618">
    <property type="component" value="Unassembled WGS sequence"/>
</dbReference>
<evidence type="ECO:0000313" key="1">
    <source>
        <dbReference type="EMBL" id="GCA63155.1"/>
    </source>
</evidence>
<accession>A0A391NNE9</accession>
<feature type="non-terminal residue" evidence="1">
    <location>
        <position position="1"/>
    </location>
</feature>
<sequence>WMDESMKRFDRLISRALQTYPNPLVVPLGN</sequence>